<dbReference type="Proteomes" id="UP000007431">
    <property type="component" value="Unassembled WGS sequence"/>
</dbReference>
<organism evidence="2">
    <name type="scientific">Schizophyllum commune (strain H4-8 / FGSC 9210)</name>
    <name type="common">Split gill fungus</name>
    <dbReference type="NCBI Taxonomy" id="578458"/>
    <lineage>
        <taxon>Eukaryota</taxon>
        <taxon>Fungi</taxon>
        <taxon>Dikarya</taxon>
        <taxon>Basidiomycota</taxon>
        <taxon>Agaricomycotina</taxon>
        <taxon>Agaricomycetes</taxon>
        <taxon>Agaricomycetidae</taxon>
        <taxon>Agaricales</taxon>
        <taxon>Schizophyllaceae</taxon>
        <taxon>Schizophyllum</taxon>
    </lineage>
</organism>
<dbReference type="GeneID" id="9597108"/>
<dbReference type="AlphaFoldDB" id="D8QGK1"/>
<reference evidence="1 2" key="1">
    <citation type="journal article" date="2010" name="Nat. Biotechnol.">
        <title>Genome sequence of the model mushroom Schizophyllum commune.</title>
        <authorList>
            <person name="Ohm R.A."/>
            <person name="de Jong J.F."/>
            <person name="Lugones L.G."/>
            <person name="Aerts A."/>
            <person name="Kothe E."/>
            <person name="Stajich J.E."/>
            <person name="de Vries R.P."/>
            <person name="Record E."/>
            <person name="Levasseur A."/>
            <person name="Baker S.E."/>
            <person name="Bartholomew K.A."/>
            <person name="Coutinho P.M."/>
            <person name="Erdmann S."/>
            <person name="Fowler T.J."/>
            <person name="Gathman A.C."/>
            <person name="Lombard V."/>
            <person name="Henrissat B."/>
            <person name="Knabe N."/>
            <person name="Kuees U."/>
            <person name="Lilly W.W."/>
            <person name="Lindquist E."/>
            <person name="Lucas S."/>
            <person name="Magnuson J.K."/>
            <person name="Piumi F."/>
            <person name="Raudaskoski M."/>
            <person name="Salamov A."/>
            <person name="Schmutz J."/>
            <person name="Schwarze F.W.M.R."/>
            <person name="vanKuyk P.A."/>
            <person name="Horton J.S."/>
            <person name="Grigoriev I.V."/>
            <person name="Woesten H.A.B."/>
        </authorList>
    </citation>
    <scope>NUCLEOTIDE SEQUENCE [LARGE SCALE GENOMIC DNA]</scope>
    <source>
        <strain evidence="2">H4-8 / FGSC 9210</strain>
    </source>
</reference>
<evidence type="ECO:0000313" key="1">
    <source>
        <dbReference type="EMBL" id="EFI92504.1"/>
    </source>
</evidence>
<protein>
    <submittedName>
        <fullName evidence="1">Uncharacterized protein</fullName>
    </submittedName>
</protein>
<dbReference type="HOGENOM" id="CLU_1372915_0_0_1"/>
<dbReference type="KEGG" id="scm:SCHCO_01175256"/>
<proteinExistence type="predicted"/>
<dbReference type="EMBL" id="GL377312">
    <property type="protein sequence ID" value="EFI92504.1"/>
    <property type="molecule type" value="Genomic_DNA"/>
</dbReference>
<dbReference type="RefSeq" id="XP_003027407.1">
    <property type="nucleotide sequence ID" value="XM_003027361.1"/>
</dbReference>
<sequence>MLEDIGDSVMSDNGSVEGGLALTDRPVLSTLDSADHYMAFLQVSDGHCGLCLVRTLAQGGRGTSPDMAHDWQTCPNLSTEDARQEFHAFRANIKYARGHGVCWVCHIAPAGPNMLHNNPPLELHPYRRVGLMMAWGIFSDLQLKPEAYRDLVESSACPAARKHSWDTVREFAEWIADQDATGEPTSVMAVMNFVRRKYM</sequence>
<dbReference type="VEuPathDB" id="FungiDB:SCHCODRAFT_01175256"/>
<name>D8QGK1_SCHCM</name>
<dbReference type="OrthoDB" id="3115047at2759"/>
<evidence type="ECO:0000313" key="2">
    <source>
        <dbReference type="Proteomes" id="UP000007431"/>
    </source>
</evidence>
<feature type="non-terminal residue" evidence="1">
    <location>
        <position position="199"/>
    </location>
</feature>
<accession>D8QGK1</accession>
<keyword evidence="2" id="KW-1185">Reference proteome</keyword>
<gene>
    <name evidence="1" type="ORF">SCHCODRAFT_112992</name>
</gene>
<dbReference type="InParanoid" id="D8QGK1"/>